<proteinExistence type="predicted"/>
<dbReference type="Proteomes" id="UP000000448">
    <property type="component" value="Chromosome"/>
</dbReference>
<dbReference type="HOGENOM" id="CLU_1293212_0_0_7"/>
<protein>
    <submittedName>
        <fullName evidence="1">Uncharacterized protein</fullName>
    </submittedName>
</protein>
<reference evidence="1 2" key="1">
    <citation type="journal article" date="2009" name="PLoS Genet.">
        <title>Adaptations to submarine hydrothermal environments exemplified by the genome of Nautilia profundicola.</title>
        <authorList>
            <person name="Campbell B.J."/>
            <person name="Smith J.L."/>
            <person name="Hanson T.E."/>
            <person name="Klotz M.G."/>
            <person name="Stein L.Y."/>
            <person name="Lee C.K."/>
            <person name="Wu D."/>
            <person name="Robinson J.M."/>
            <person name="Khouri H.M."/>
            <person name="Eisen J.A."/>
            <person name="Cary S.C."/>
        </authorList>
    </citation>
    <scope>NUCLEOTIDE SEQUENCE [LARGE SCALE GENOMIC DNA]</scope>
    <source>
        <strain evidence="2">ATCC BAA-1463 / DSM 18972 / AmH</strain>
    </source>
</reference>
<dbReference type="AlphaFoldDB" id="B9L7Z1"/>
<keyword evidence="2" id="KW-1185">Reference proteome</keyword>
<dbReference type="STRING" id="598659.NAMH_0326"/>
<dbReference type="OrthoDB" id="5373037at2"/>
<dbReference type="KEGG" id="nam:NAMH_0326"/>
<accession>B9L7Z1</accession>
<sequence>MIVVFFLFFLFPKKKPEKRVYVHTAILAKKAKINSQAKKNSKSIKKTQVSKIKKTVKKVKKSGSKSNITHGGKDIGFNDIFKNVNYNVDTKKILQKKQLDMSRFRGIERNLKNIKKISVEVNFVQNSGKKLTKEEINDIISQKLYSIWYDVSTLPSDYAKINIQNINGQVMVNILESNLPLDRQNQLIEEIKKVNFDKNFDITVLFQSKVSND</sequence>
<evidence type="ECO:0000313" key="1">
    <source>
        <dbReference type="EMBL" id="ACM92662.1"/>
    </source>
</evidence>
<dbReference type="RefSeq" id="WP_015901714.1">
    <property type="nucleotide sequence ID" value="NC_012115.1"/>
</dbReference>
<organism evidence="1 2">
    <name type="scientific">Nautilia profundicola (strain ATCC BAA-1463 / DSM 18972 / AmH)</name>
    <dbReference type="NCBI Taxonomy" id="598659"/>
    <lineage>
        <taxon>Bacteria</taxon>
        <taxon>Pseudomonadati</taxon>
        <taxon>Campylobacterota</taxon>
        <taxon>Epsilonproteobacteria</taxon>
        <taxon>Nautiliales</taxon>
        <taxon>Nautiliaceae</taxon>
        <taxon>Nautilia</taxon>
    </lineage>
</organism>
<gene>
    <name evidence="1" type="ordered locus">NAMH_0326</name>
</gene>
<dbReference type="EMBL" id="CP001279">
    <property type="protein sequence ID" value="ACM92662.1"/>
    <property type="molecule type" value="Genomic_DNA"/>
</dbReference>
<name>B9L7Z1_NAUPA</name>
<evidence type="ECO:0000313" key="2">
    <source>
        <dbReference type="Proteomes" id="UP000000448"/>
    </source>
</evidence>